<feature type="binding site" evidence="6">
    <location>
        <position position="87"/>
    </location>
    <ligand>
        <name>Mg(2+)</name>
        <dbReference type="ChEBI" id="CHEBI:18420"/>
        <label>1</label>
    </ligand>
</feature>
<feature type="binding site" evidence="6">
    <location>
        <position position="88"/>
    </location>
    <ligand>
        <name>Mg(2+)</name>
        <dbReference type="ChEBI" id="CHEBI:18420"/>
        <label>2</label>
    </ligand>
</feature>
<comment type="cofactor">
    <cofactor evidence="2 6 7">
        <name>Mg(2+)</name>
        <dbReference type="ChEBI" id="CHEBI:18420"/>
    </cofactor>
</comment>
<feature type="binding site" evidence="6">
    <location>
        <position position="211"/>
    </location>
    <ligand>
        <name>Mg(2+)</name>
        <dbReference type="ChEBI" id="CHEBI:18420"/>
        <label>2</label>
    </ligand>
</feature>
<feature type="binding site" evidence="6">
    <location>
        <position position="67"/>
    </location>
    <ligand>
        <name>substrate</name>
    </ligand>
</feature>
<dbReference type="InterPro" id="IPR006240">
    <property type="entry name" value="CysQ"/>
</dbReference>
<dbReference type="PANTHER" id="PTHR43028">
    <property type="entry name" value="3'(2'),5'-BISPHOSPHATE NUCLEOTIDASE 1"/>
    <property type="match status" value="1"/>
</dbReference>
<dbReference type="FunFam" id="3.30.540.10:FF:000003">
    <property type="entry name" value="Inositol-1-monophosphatase"/>
    <property type="match status" value="1"/>
</dbReference>
<dbReference type="AlphaFoldDB" id="A0A7Y0EJA6"/>
<dbReference type="RefSeq" id="WP_169298747.1">
    <property type="nucleotide sequence ID" value="NZ_JABBNI010000035.1"/>
</dbReference>
<name>A0A7Y0EJA6_9CLOT</name>
<comment type="function">
    <text evidence="6">Converts adenosine-3',5'-bisphosphate (PAP) to AMP.</text>
</comment>
<proteinExistence type="inferred from homology"/>
<dbReference type="PANTHER" id="PTHR43028:SF5">
    <property type="entry name" value="3'(2'),5'-BISPHOSPHATE NUCLEOTIDASE 1"/>
    <property type="match status" value="1"/>
</dbReference>
<protein>
    <recommendedName>
        <fullName evidence="6">3'(2'),5'-bisphosphate nucleotidase CysQ</fullName>
        <ecNumber evidence="6">3.1.3.7</ecNumber>
    </recommendedName>
    <alternativeName>
        <fullName evidence="6">3'(2'),5-bisphosphonucleoside 3'(2')-phosphohydrolase</fullName>
    </alternativeName>
    <alternativeName>
        <fullName evidence="6">3'-phosphoadenosine 5'-phosphate phosphatase</fullName>
        <shortName evidence="6">PAP phosphatase</shortName>
    </alternativeName>
</protein>
<gene>
    <name evidence="6 8" type="primary">cysQ</name>
    <name evidence="8" type="ORF">HBE96_16100</name>
</gene>
<keyword evidence="6" id="KW-0472">Membrane</keyword>
<dbReference type="PRINTS" id="PR00377">
    <property type="entry name" value="IMPHPHTASES"/>
</dbReference>
<feature type="binding site" evidence="6">
    <location>
        <begin position="87"/>
        <end position="90"/>
    </location>
    <ligand>
        <name>substrate</name>
    </ligand>
</feature>
<dbReference type="InterPro" id="IPR050725">
    <property type="entry name" value="CysQ/Inositol_MonoPase"/>
</dbReference>
<feature type="binding site" evidence="7">
    <location>
        <position position="87"/>
    </location>
    <ligand>
        <name>Mg(2+)</name>
        <dbReference type="ChEBI" id="CHEBI:18420"/>
        <label>1</label>
        <note>catalytic</note>
    </ligand>
</feature>
<feature type="binding site" evidence="7">
    <location>
        <position position="85"/>
    </location>
    <ligand>
        <name>Mg(2+)</name>
        <dbReference type="ChEBI" id="CHEBI:18420"/>
        <label>1</label>
        <note>catalytic</note>
    </ligand>
</feature>
<dbReference type="Proteomes" id="UP000537131">
    <property type="component" value="Unassembled WGS sequence"/>
</dbReference>
<evidence type="ECO:0000256" key="5">
    <source>
        <dbReference type="ARBA" id="ARBA00022842"/>
    </source>
</evidence>
<comment type="caution">
    <text evidence="8">The sequence shown here is derived from an EMBL/GenBank/DDBJ whole genome shotgun (WGS) entry which is preliminary data.</text>
</comment>
<dbReference type="EMBL" id="JABBNI010000035">
    <property type="protein sequence ID" value="NMM64152.1"/>
    <property type="molecule type" value="Genomic_DNA"/>
</dbReference>
<keyword evidence="3 6" id="KW-0479">Metal-binding</keyword>
<dbReference type="CDD" id="cd01638">
    <property type="entry name" value="CysQ"/>
    <property type="match status" value="1"/>
</dbReference>
<evidence type="ECO:0000256" key="2">
    <source>
        <dbReference type="ARBA" id="ARBA00001946"/>
    </source>
</evidence>
<keyword evidence="9" id="KW-1185">Reference proteome</keyword>
<evidence type="ECO:0000313" key="9">
    <source>
        <dbReference type="Proteomes" id="UP000537131"/>
    </source>
</evidence>
<dbReference type="EC" id="3.1.3.7" evidence="6"/>
<dbReference type="InterPro" id="IPR020583">
    <property type="entry name" value="Inositol_monoP_metal-BS"/>
</dbReference>
<dbReference type="Gene3D" id="3.40.190.80">
    <property type="match status" value="1"/>
</dbReference>
<dbReference type="SUPFAM" id="SSF56655">
    <property type="entry name" value="Carbohydrate phosphatase"/>
    <property type="match status" value="1"/>
</dbReference>
<feature type="binding site" evidence="6">
    <location>
        <position position="85"/>
    </location>
    <ligand>
        <name>Mg(2+)</name>
        <dbReference type="ChEBI" id="CHEBI:18420"/>
        <label>1</label>
    </ligand>
</feature>
<keyword evidence="4 6" id="KW-0378">Hydrolase</keyword>
<dbReference type="GO" id="GO:0008441">
    <property type="term" value="F:3'(2'),5'-bisphosphate nucleotidase activity"/>
    <property type="evidence" value="ECO:0007669"/>
    <property type="project" value="UniProtKB-UniRule"/>
</dbReference>
<dbReference type="Pfam" id="PF00459">
    <property type="entry name" value="Inositol_P"/>
    <property type="match status" value="1"/>
</dbReference>
<organism evidence="8 9">
    <name type="scientific">Clostridium muellerianum</name>
    <dbReference type="NCBI Taxonomy" id="2716538"/>
    <lineage>
        <taxon>Bacteria</taxon>
        <taxon>Bacillati</taxon>
        <taxon>Bacillota</taxon>
        <taxon>Clostridia</taxon>
        <taxon>Eubacteriales</taxon>
        <taxon>Clostridiaceae</taxon>
        <taxon>Clostridium</taxon>
    </lineage>
</organism>
<accession>A0A7Y0EJA6</accession>
<dbReference type="Gene3D" id="3.30.540.10">
    <property type="entry name" value="Fructose-1,6-Bisphosphatase, subunit A, domain 1"/>
    <property type="match status" value="1"/>
</dbReference>
<keyword evidence="6" id="KW-1003">Cell membrane</keyword>
<evidence type="ECO:0000313" key="8">
    <source>
        <dbReference type="EMBL" id="NMM64152.1"/>
    </source>
</evidence>
<keyword evidence="5 6" id="KW-0460">Magnesium</keyword>
<dbReference type="GO" id="GO:0005886">
    <property type="term" value="C:plasma membrane"/>
    <property type="evidence" value="ECO:0007669"/>
    <property type="project" value="UniProtKB-SubCell"/>
</dbReference>
<dbReference type="HAMAP" id="MF_02095">
    <property type="entry name" value="CysQ"/>
    <property type="match status" value="1"/>
</dbReference>
<dbReference type="InterPro" id="IPR000760">
    <property type="entry name" value="Inositol_monophosphatase-like"/>
</dbReference>
<feature type="binding site" evidence="7">
    <location>
        <position position="67"/>
    </location>
    <ligand>
        <name>Mg(2+)</name>
        <dbReference type="ChEBI" id="CHEBI:18420"/>
        <label>1</label>
        <note>catalytic</note>
    </ligand>
</feature>
<evidence type="ECO:0000256" key="7">
    <source>
        <dbReference type="PIRSR" id="PIRSR600760-2"/>
    </source>
</evidence>
<evidence type="ECO:0000256" key="6">
    <source>
        <dbReference type="HAMAP-Rule" id="MF_02095"/>
    </source>
</evidence>
<feature type="binding site" evidence="6">
    <location>
        <position position="67"/>
    </location>
    <ligand>
        <name>Mg(2+)</name>
        <dbReference type="ChEBI" id="CHEBI:18420"/>
        <label>1</label>
    </ligand>
</feature>
<comment type="subcellular location">
    <subcellularLocation>
        <location evidence="6">Cell membrane</location>
        <topology evidence="6">Peripheral membrane protein</topology>
        <orientation evidence="6">Cytoplasmic side</orientation>
    </subcellularLocation>
</comment>
<dbReference type="GO" id="GO:0000103">
    <property type="term" value="P:sulfate assimilation"/>
    <property type="evidence" value="ECO:0007669"/>
    <property type="project" value="TreeGrafter"/>
</dbReference>
<sequence length="261" mass="29633">MELVNELNVAIDAAIRAGEKIMEIYSGSIEVEYKENNTPLTLADKQANDIIVDSLLKNFPEYSILSEEKKDTKDRLENDWCWIVDPLDGTKEFIKKNGEFTVNIALSYKHKSVLGVIYVPVTKELYYAVKGHGAHLKLENLFNKLQVSNKKENLILVASRSHTSKQLSKLIEENKNKFKEVKNAGSSLKGCLIAKGEADVYYRFGLTSEWDTAAMQCIVEEAGGSFKQLDSSDMLYNRENTLNEKGFYIVNNEKNIFNIQE</sequence>
<comment type="catalytic activity">
    <reaction evidence="1 6">
        <text>adenosine 3',5'-bisphosphate + H2O = AMP + phosphate</text>
        <dbReference type="Rhea" id="RHEA:10040"/>
        <dbReference type="ChEBI" id="CHEBI:15377"/>
        <dbReference type="ChEBI" id="CHEBI:43474"/>
        <dbReference type="ChEBI" id="CHEBI:58343"/>
        <dbReference type="ChEBI" id="CHEBI:456215"/>
        <dbReference type="EC" id="3.1.3.7"/>
    </reaction>
</comment>
<evidence type="ECO:0000256" key="1">
    <source>
        <dbReference type="ARBA" id="ARBA00001625"/>
    </source>
</evidence>
<evidence type="ECO:0000256" key="3">
    <source>
        <dbReference type="ARBA" id="ARBA00022723"/>
    </source>
</evidence>
<comment type="similarity">
    <text evidence="6">Belongs to the inositol monophosphatase superfamily. CysQ family.</text>
</comment>
<dbReference type="PROSITE" id="PS00629">
    <property type="entry name" value="IMP_1"/>
    <property type="match status" value="1"/>
</dbReference>
<feature type="binding site" evidence="6">
    <location>
        <position position="85"/>
    </location>
    <ligand>
        <name>Mg(2+)</name>
        <dbReference type="ChEBI" id="CHEBI:18420"/>
        <label>2</label>
    </ligand>
</feature>
<dbReference type="NCBIfam" id="TIGR01331">
    <property type="entry name" value="bisphos_cysQ"/>
    <property type="match status" value="1"/>
</dbReference>
<dbReference type="GO" id="GO:0050427">
    <property type="term" value="P:3'-phosphoadenosine 5'-phosphosulfate metabolic process"/>
    <property type="evidence" value="ECO:0007669"/>
    <property type="project" value="TreeGrafter"/>
</dbReference>
<evidence type="ECO:0000256" key="4">
    <source>
        <dbReference type="ARBA" id="ARBA00022801"/>
    </source>
</evidence>
<feature type="binding site" evidence="6">
    <location>
        <position position="211"/>
    </location>
    <ligand>
        <name>substrate</name>
    </ligand>
</feature>
<feature type="binding site" evidence="7">
    <location>
        <position position="211"/>
    </location>
    <ligand>
        <name>Mg(2+)</name>
        <dbReference type="ChEBI" id="CHEBI:18420"/>
        <label>1</label>
        <note>catalytic</note>
    </ligand>
</feature>
<feature type="binding site" evidence="7">
    <location>
        <position position="88"/>
    </location>
    <ligand>
        <name>Mg(2+)</name>
        <dbReference type="ChEBI" id="CHEBI:18420"/>
        <label>1</label>
        <note>catalytic</note>
    </ligand>
</feature>
<dbReference type="GO" id="GO:0000287">
    <property type="term" value="F:magnesium ion binding"/>
    <property type="evidence" value="ECO:0007669"/>
    <property type="project" value="UniProtKB-UniRule"/>
</dbReference>
<reference evidence="8 9" key="1">
    <citation type="submission" date="2020-06" db="EMBL/GenBank/DDBJ databases">
        <title>Complete Genome Sequence of Clostridium muelleri sp. nov. P21T, an Acid-Alcohol Producing Acetogen Isolated from Old Hay.</title>
        <authorList>
            <person name="Duncan K.E."/>
            <person name="Tanner R.S."/>
        </authorList>
    </citation>
    <scope>NUCLEOTIDE SEQUENCE [LARGE SCALE GENOMIC DNA]</scope>
    <source>
        <strain evidence="8 9">P21</strain>
    </source>
</reference>